<comment type="caution">
    <text evidence="1">The sequence shown here is derived from an EMBL/GenBank/DDBJ whole genome shotgun (WGS) entry which is preliminary data.</text>
</comment>
<dbReference type="Proteomes" id="UP000821845">
    <property type="component" value="Chromosome 2"/>
</dbReference>
<organism evidence="1 2">
    <name type="scientific">Hyalomma asiaticum</name>
    <name type="common">Tick</name>
    <dbReference type="NCBI Taxonomy" id="266040"/>
    <lineage>
        <taxon>Eukaryota</taxon>
        <taxon>Metazoa</taxon>
        <taxon>Ecdysozoa</taxon>
        <taxon>Arthropoda</taxon>
        <taxon>Chelicerata</taxon>
        <taxon>Arachnida</taxon>
        <taxon>Acari</taxon>
        <taxon>Parasitiformes</taxon>
        <taxon>Ixodida</taxon>
        <taxon>Ixodoidea</taxon>
        <taxon>Ixodidae</taxon>
        <taxon>Hyalomminae</taxon>
        <taxon>Hyalomma</taxon>
    </lineage>
</organism>
<gene>
    <name evidence="1" type="ORF">HPB50_019963</name>
</gene>
<name>A0ACB7SY30_HYAAI</name>
<evidence type="ECO:0000313" key="2">
    <source>
        <dbReference type="Proteomes" id="UP000821845"/>
    </source>
</evidence>
<protein>
    <submittedName>
        <fullName evidence="1">Uncharacterized protein</fullName>
    </submittedName>
</protein>
<reference evidence="1" key="1">
    <citation type="submission" date="2020-05" db="EMBL/GenBank/DDBJ databases">
        <title>Large-scale comparative analyses of tick genomes elucidate their genetic diversity and vector capacities.</title>
        <authorList>
            <person name="Jia N."/>
            <person name="Wang J."/>
            <person name="Shi W."/>
            <person name="Du L."/>
            <person name="Sun Y."/>
            <person name="Zhan W."/>
            <person name="Jiang J."/>
            <person name="Wang Q."/>
            <person name="Zhang B."/>
            <person name="Ji P."/>
            <person name="Sakyi L.B."/>
            <person name="Cui X."/>
            <person name="Yuan T."/>
            <person name="Jiang B."/>
            <person name="Yang W."/>
            <person name="Lam T.T.-Y."/>
            <person name="Chang Q."/>
            <person name="Ding S."/>
            <person name="Wang X."/>
            <person name="Zhu J."/>
            <person name="Ruan X."/>
            <person name="Zhao L."/>
            <person name="Wei J."/>
            <person name="Que T."/>
            <person name="Du C."/>
            <person name="Cheng J."/>
            <person name="Dai P."/>
            <person name="Han X."/>
            <person name="Huang E."/>
            <person name="Gao Y."/>
            <person name="Liu J."/>
            <person name="Shao H."/>
            <person name="Ye R."/>
            <person name="Li L."/>
            <person name="Wei W."/>
            <person name="Wang X."/>
            <person name="Wang C."/>
            <person name="Yang T."/>
            <person name="Huo Q."/>
            <person name="Li W."/>
            <person name="Guo W."/>
            <person name="Chen H."/>
            <person name="Zhou L."/>
            <person name="Ni X."/>
            <person name="Tian J."/>
            <person name="Zhou Y."/>
            <person name="Sheng Y."/>
            <person name="Liu T."/>
            <person name="Pan Y."/>
            <person name="Xia L."/>
            <person name="Li J."/>
            <person name="Zhao F."/>
            <person name="Cao W."/>
        </authorList>
    </citation>
    <scope>NUCLEOTIDE SEQUENCE</scope>
    <source>
        <strain evidence="1">Hyas-2018</strain>
    </source>
</reference>
<dbReference type="EMBL" id="CM023482">
    <property type="protein sequence ID" value="KAH6939623.1"/>
    <property type="molecule type" value="Genomic_DNA"/>
</dbReference>
<sequence>MTSFYNYLIAVVVVPLVLPETRAVLMDYATFNAKVAPSCFNDSSMHSGSAPTQTLDAFTALVRKVEAAHPTLDVADTAAMLLARFSIDFVDHQRLVNGGERFVVDSARELKAAVLEAMLGNYQPQHTFDEATLSDGEKCALFYMLSHNFNSGPPPLEGTVLLKTLQEQGVVGVAHNATMSIALGHVLKGLVASKYAQRDTAENVMRTLKPYGHVDQGHAVLDHVYGPTVAVHLGTVSTWSNSKMPTVGGGGLWTTPTCPRQYRVADRTARLTDAEIVGTLDGFILAMTMKRMNKDRPRRLSQILDGYYSLRGIRELLPEFPEGLSFCTRKQAVARLLSAPRLEEQVVLVARMYSRLVNDAELKRSALKNSLLPTLKSFHSRLDHLLSEFPL</sequence>
<keyword evidence="2" id="KW-1185">Reference proteome</keyword>
<evidence type="ECO:0000313" key="1">
    <source>
        <dbReference type="EMBL" id="KAH6939623.1"/>
    </source>
</evidence>
<accession>A0ACB7SY30</accession>
<proteinExistence type="predicted"/>